<evidence type="ECO:0000313" key="3">
    <source>
        <dbReference type="Proteomes" id="UP001642487"/>
    </source>
</evidence>
<protein>
    <submittedName>
        <fullName evidence="2">Uncharacterized protein</fullName>
    </submittedName>
</protein>
<sequence>MCKILRGLFYVKRPPEELHTVAKIYLGPVKFVICNSCGQYWCTYKVMFIDIPMTMAILVVIALVGFDLQPNSDVVDVITSQNQVDEGIYIL</sequence>
<dbReference type="EMBL" id="OZ021744">
    <property type="protein sequence ID" value="CAK9311098.1"/>
    <property type="molecule type" value="Genomic_DNA"/>
</dbReference>
<dbReference type="Proteomes" id="UP001642487">
    <property type="component" value="Chromosome 10"/>
</dbReference>
<accession>A0ABP0XSF9</accession>
<name>A0ABP0XSF9_9ROSI</name>
<keyword evidence="1" id="KW-0472">Membrane</keyword>
<organism evidence="2 3">
    <name type="scientific">Citrullus colocynthis</name>
    <name type="common">colocynth</name>
    <dbReference type="NCBI Taxonomy" id="252529"/>
    <lineage>
        <taxon>Eukaryota</taxon>
        <taxon>Viridiplantae</taxon>
        <taxon>Streptophyta</taxon>
        <taxon>Embryophyta</taxon>
        <taxon>Tracheophyta</taxon>
        <taxon>Spermatophyta</taxon>
        <taxon>Magnoliopsida</taxon>
        <taxon>eudicotyledons</taxon>
        <taxon>Gunneridae</taxon>
        <taxon>Pentapetalae</taxon>
        <taxon>rosids</taxon>
        <taxon>fabids</taxon>
        <taxon>Cucurbitales</taxon>
        <taxon>Cucurbitaceae</taxon>
        <taxon>Benincaseae</taxon>
        <taxon>Citrullus</taxon>
    </lineage>
</organism>
<evidence type="ECO:0000256" key="1">
    <source>
        <dbReference type="SAM" id="Phobius"/>
    </source>
</evidence>
<keyword evidence="1" id="KW-1133">Transmembrane helix</keyword>
<reference evidence="2 3" key="1">
    <citation type="submission" date="2024-03" db="EMBL/GenBank/DDBJ databases">
        <authorList>
            <person name="Gkanogiannis A."/>
            <person name="Becerra Lopez-Lavalle L."/>
        </authorList>
    </citation>
    <scope>NUCLEOTIDE SEQUENCE [LARGE SCALE GENOMIC DNA]</scope>
</reference>
<gene>
    <name evidence="2" type="ORF">CITCOLO1_LOCUS2747</name>
</gene>
<evidence type="ECO:0000313" key="2">
    <source>
        <dbReference type="EMBL" id="CAK9311098.1"/>
    </source>
</evidence>
<proteinExistence type="predicted"/>
<keyword evidence="3" id="KW-1185">Reference proteome</keyword>
<keyword evidence="1" id="KW-0812">Transmembrane</keyword>
<feature type="transmembrane region" description="Helical" evidence="1">
    <location>
        <begin position="46"/>
        <end position="66"/>
    </location>
</feature>